<evidence type="ECO:0000313" key="3">
    <source>
        <dbReference type="Proteomes" id="UP000237819"/>
    </source>
</evidence>
<accession>A0A2S8GQK7</accession>
<sequence>MTFTLHHLEGLTLLTVKQVAKQLGVSYSFALRLIRAGELKAINISPGRRHPCYRVEPASVDGFKQANEVQPAS</sequence>
<feature type="domain" description="Helix-turn-helix" evidence="1">
    <location>
        <begin position="13"/>
        <end position="67"/>
    </location>
</feature>
<proteinExistence type="predicted"/>
<reference evidence="2 3" key="1">
    <citation type="submission" date="2018-02" db="EMBL/GenBank/DDBJ databases">
        <title>Comparative genomes isolates from brazilian mangrove.</title>
        <authorList>
            <person name="Araujo J.E."/>
            <person name="Taketani R.G."/>
            <person name="Silva M.C.P."/>
            <person name="Loureco M.V."/>
            <person name="Andreote F.D."/>
        </authorList>
    </citation>
    <scope>NUCLEOTIDE SEQUENCE [LARGE SCALE GENOMIC DNA]</scope>
    <source>
        <strain evidence="2 3">Nap-Phe MGV</strain>
    </source>
</reference>
<name>A0A2S8GQK7_9BACT</name>
<dbReference type="AlphaFoldDB" id="A0A2S8GQK7"/>
<evidence type="ECO:0000313" key="2">
    <source>
        <dbReference type="EMBL" id="PQO46716.1"/>
    </source>
</evidence>
<dbReference type="Pfam" id="PF12728">
    <property type="entry name" value="HTH_17"/>
    <property type="match status" value="1"/>
</dbReference>
<dbReference type="NCBIfam" id="TIGR01764">
    <property type="entry name" value="excise"/>
    <property type="match status" value="1"/>
</dbReference>
<gene>
    <name evidence="2" type="ORF">C5Y93_07735</name>
</gene>
<dbReference type="InterPro" id="IPR010093">
    <property type="entry name" value="SinI_DNA-bd"/>
</dbReference>
<dbReference type="Proteomes" id="UP000237819">
    <property type="component" value="Unassembled WGS sequence"/>
</dbReference>
<dbReference type="EMBL" id="PUHZ01000008">
    <property type="protein sequence ID" value="PQO46716.1"/>
    <property type="molecule type" value="Genomic_DNA"/>
</dbReference>
<protein>
    <recommendedName>
        <fullName evidence="1">Helix-turn-helix domain-containing protein</fullName>
    </recommendedName>
</protein>
<comment type="caution">
    <text evidence="2">The sequence shown here is derived from an EMBL/GenBank/DDBJ whole genome shotgun (WGS) entry which is preliminary data.</text>
</comment>
<dbReference type="InterPro" id="IPR041657">
    <property type="entry name" value="HTH_17"/>
</dbReference>
<evidence type="ECO:0000259" key="1">
    <source>
        <dbReference type="Pfam" id="PF12728"/>
    </source>
</evidence>
<organism evidence="2 3">
    <name type="scientific">Blastopirellula marina</name>
    <dbReference type="NCBI Taxonomy" id="124"/>
    <lineage>
        <taxon>Bacteria</taxon>
        <taxon>Pseudomonadati</taxon>
        <taxon>Planctomycetota</taxon>
        <taxon>Planctomycetia</taxon>
        <taxon>Pirellulales</taxon>
        <taxon>Pirellulaceae</taxon>
        <taxon>Blastopirellula</taxon>
    </lineage>
</organism>
<dbReference type="GO" id="GO:0003677">
    <property type="term" value="F:DNA binding"/>
    <property type="evidence" value="ECO:0007669"/>
    <property type="project" value="InterPro"/>
</dbReference>